<accession>A0ABV0CNW1</accession>
<dbReference type="Proteomes" id="UP001405405">
    <property type="component" value="Unassembled WGS sequence"/>
</dbReference>
<organism evidence="1 2">
    <name type="scientific">Chromobacterium indicum</name>
    <dbReference type="NCBI Taxonomy" id="3110228"/>
    <lineage>
        <taxon>Bacteria</taxon>
        <taxon>Pseudomonadati</taxon>
        <taxon>Pseudomonadota</taxon>
        <taxon>Betaproteobacteria</taxon>
        <taxon>Neisseriales</taxon>
        <taxon>Chromobacteriaceae</taxon>
        <taxon>Chromobacterium</taxon>
    </lineage>
</organism>
<gene>
    <name evidence="1" type="ORF">VA599_19105</name>
</gene>
<dbReference type="RefSeq" id="WP_346790074.1">
    <property type="nucleotide sequence ID" value="NZ_JAYFSJ010000015.1"/>
</dbReference>
<reference evidence="1 2" key="1">
    <citation type="submission" date="2023-12" db="EMBL/GenBank/DDBJ databases">
        <title>Chromobacterium sp. strain TRC.1.1.SA producing antimicrobial pigment.</title>
        <authorList>
            <person name="Verma N."/>
            <person name="Choksket S."/>
            <person name="Pinnaka A.K."/>
            <person name="Korpole S."/>
        </authorList>
    </citation>
    <scope>NUCLEOTIDE SEQUENCE [LARGE SCALE GENOMIC DNA]</scope>
    <source>
        <strain evidence="1 2">TRC1.1.SA</strain>
    </source>
</reference>
<keyword evidence="2" id="KW-1185">Reference proteome</keyword>
<proteinExistence type="predicted"/>
<comment type="caution">
    <text evidence="1">The sequence shown here is derived from an EMBL/GenBank/DDBJ whole genome shotgun (WGS) entry which is preliminary data.</text>
</comment>
<evidence type="ECO:0000313" key="1">
    <source>
        <dbReference type="EMBL" id="MEN7432861.1"/>
    </source>
</evidence>
<name>A0ABV0CNW1_9NEIS</name>
<evidence type="ECO:0000313" key="2">
    <source>
        <dbReference type="Proteomes" id="UP001405405"/>
    </source>
</evidence>
<dbReference type="EMBL" id="JAYFSJ010000015">
    <property type="protein sequence ID" value="MEN7432861.1"/>
    <property type="molecule type" value="Genomic_DNA"/>
</dbReference>
<protein>
    <submittedName>
        <fullName evidence="1">Uncharacterized protein</fullName>
    </submittedName>
</protein>
<sequence length="62" mass="7006">MLIPMRWLIYLLASIGILEPADDLFAAAAIFCRMQGAKIGLQQCHSLQETFAKTMRRQKKAP</sequence>